<feature type="compositionally biased region" description="Polar residues" evidence="1">
    <location>
        <begin position="126"/>
        <end position="141"/>
    </location>
</feature>
<dbReference type="EMBL" id="JAGFBS010000008">
    <property type="protein sequence ID" value="KAG6377823.1"/>
    <property type="molecule type" value="Genomic_DNA"/>
</dbReference>
<organism evidence="2 3">
    <name type="scientific">Boletus reticuloceps</name>
    <dbReference type="NCBI Taxonomy" id="495285"/>
    <lineage>
        <taxon>Eukaryota</taxon>
        <taxon>Fungi</taxon>
        <taxon>Dikarya</taxon>
        <taxon>Basidiomycota</taxon>
        <taxon>Agaricomycotina</taxon>
        <taxon>Agaricomycetes</taxon>
        <taxon>Agaricomycetidae</taxon>
        <taxon>Boletales</taxon>
        <taxon>Boletineae</taxon>
        <taxon>Boletaceae</taxon>
        <taxon>Boletoideae</taxon>
        <taxon>Boletus</taxon>
    </lineage>
</organism>
<dbReference type="Proteomes" id="UP000683000">
    <property type="component" value="Unassembled WGS sequence"/>
</dbReference>
<proteinExistence type="predicted"/>
<keyword evidence="3" id="KW-1185">Reference proteome</keyword>
<reference evidence="2" key="1">
    <citation type="submission" date="2021-03" db="EMBL/GenBank/DDBJ databases">
        <title>Evolutionary innovations through gain and loss of genes in the ectomycorrhizal Boletales.</title>
        <authorList>
            <person name="Wu G."/>
            <person name="Miyauchi S."/>
            <person name="Morin E."/>
            <person name="Yang Z.-L."/>
            <person name="Xu J."/>
            <person name="Martin F.M."/>
        </authorList>
    </citation>
    <scope>NUCLEOTIDE SEQUENCE</scope>
    <source>
        <strain evidence="2">BR01</strain>
    </source>
</reference>
<feature type="compositionally biased region" description="Acidic residues" evidence="1">
    <location>
        <begin position="145"/>
        <end position="156"/>
    </location>
</feature>
<comment type="caution">
    <text evidence="2">The sequence shown here is derived from an EMBL/GenBank/DDBJ whole genome shotgun (WGS) entry which is preliminary data.</text>
</comment>
<dbReference type="OrthoDB" id="2693072at2759"/>
<name>A0A8I3ABX8_9AGAM</name>
<accession>A0A8I3ABX8</accession>
<gene>
    <name evidence="2" type="ORF">JVT61DRAFT_14601</name>
</gene>
<feature type="region of interest" description="Disordered" evidence="1">
    <location>
        <begin position="124"/>
        <end position="161"/>
    </location>
</feature>
<protein>
    <submittedName>
        <fullName evidence="2">Uncharacterized protein</fullName>
    </submittedName>
</protein>
<evidence type="ECO:0000313" key="3">
    <source>
        <dbReference type="Proteomes" id="UP000683000"/>
    </source>
</evidence>
<sequence length="272" mass="29950">MSPRVTLSNLPLNVRLFGSPISPKAADCSAMTTRSMVPSFLRGLAVVRPHNLWGGIDIAILILLDKDRKILEPSMSGLLIRVQLRDQHGGVDEMGFFPQVSAAQQDMRPYVTLVAKLGMEAPRQSPDVNVTKSSTRSSAPNVSGIEEDKEDEEDEEDHPRYSIRAYGCTDATWNINVYNTVNYTRILATDDLLADHPRQDATSLDLVHQMLPFWNSKHPARVLGVEQPQVCDDVRPRAAVEVGSYEASMVGLEAEKSSASGQEVSMMVDESA</sequence>
<evidence type="ECO:0000256" key="1">
    <source>
        <dbReference type="SAM" id="MobiDB-lite"/>
    </source>
</evidence>
<dbReference type="AlphaFoldDB" id="A0A8I3ABX8"/>
<evidence type="ECO:0000313" key="2">
    <source>
        <dbReference type="EMBL" id="KAG6377823.1"/>
    </source>
</evidence>